<evidence type="ECO:0000313" key="12">
    <source>
        <dbReference type="Proteomes" id="UP000263957"/>
    </source>
</evidence>
<evidence type="ECO:0000256" key="5">
    <source>
        <dbReference type="SAM" id="SignalP"/>
    </source>
</evidence>
<name>A0A059EBD7_9PROT</name>
<evidence type="ECO:0000313" key="7">
    <source>
        <dbReference type="EMBL" id="HAE95495.1"/>
    </source>
</evidence>
<dbReference type="EC" id="1.8.4.11" evidence="4"/>
<reference evidence="9 10" key="1">
    <citation type="journal article" date="2014" name="Antonie Van Leeuwenhoek">
        <title>Hyphomonas beringensis sp. nov. and Hyphomonas chukchiensis sp. nov., isolated from surface seawater of the Bering Sea and Chukchi Sea.</title>
        <authorList>
            <person name="Li C."/>
            <person name="Lai Q."/>
            <person name="Li G."/>
            <person name="Dong C."/>
            <person name="Wang J."/>
            <person name="Liao Y."/>
            <person name="Shao Z."/>
        </authorList>
    </citation>
    <scope>NUCLEOTIDE SEQUENCE [LARGE SCALE GENOMIC DNA]</scope>
    <source>
        <strain evidence="9 10">22II1-22F38</strain>
    </source>
</reference>
<dbReference type="HAMAP" id="MF_01401">
    <property type="entry name" value="MsrA"/>
    <property type="match status" value="1"/>
</dbReference>
<comment type="similarity">
    <text evidence="4">Belongs to the MsrA Met sulfoxide reductase family.</text>
</comment>
<dbReference type="PATRIC" id="fig|1280948.3.peg.222"/>
<proteinExistence type="inferred from homology"/>
<dbReference type="InterPro" id="IPR002569">
    <property type="entry name" value="Met_Sox_Rdtase_MsrA_dom"/>
</dbReference>
<organism evidence="9 10">
    <name type="scientific">Hyphomonas atlantica</name>
    <dbReference type="NCBI Taxonomy" id="1280948"/>
    <lineage>
        <taxon>Bacteria</taxon>
        <taxon>Pseudomonadati</taxon>
        <taxon>Pseudomonadota</taxon>
        <taxon>Alphaproteobacteria</taxon>
        <taxon>Hyphomonadales</taxon>
        <taxon>Hyphomonadaceae</taxon>
        <taxon>Hyphomonas</taxon>
    </lineage>
</organism>
<comment type="function">
    <text evidence="4">Has an important function as a repair enzyme for proteins that have been inactivated by oxidation. Catalyzes the reversible oxidation-reduction of methionine sulfoxide in proteins to methionine.</text>
</comment>
<dbReference type="EMBL" id="DMBR01000397">
    <property type="protein sequence ID" value="HAE95495.1"/>
    <property type="molecule type" value="Genomic_DNA"/>
</dbReference>
<reference evidence="11 12" key="2">
    <citation type="journal article" date="2018" name="Nat. Biotechnol.">
        <title>A standardized bacterial taxonomy based on genome phylogeny substantially revises the tree of life.</title>
        <authorList>
            <person name="Parks D.H."/>
            <person name="Chuvochina M."/>
            <person name="Waite D.W."/>
            <person name="Rinke C."/>
            <person name="Skarshewski A."/>
            <person name="Chaumeil P.A."/>
            <person name="Hugenholtz P."/>
        </authorList>
    </citation>
    <scope>NUCLEOTIDE SEQUENCE [LARGE SCALE GENOMIC DNA]</scope>
    <source>
        <strain evidence="8">UBA10378</strain>
        <strain evidence="7">UBA8557</strain>
    </source>
</reference>
<dbReference type="Proteomes" id="UP000263957">
    <property type="component" value="Unassembled WGS sequence"/>
</dbReference>
<comment type="catalytic activity">
    <reaction evidence="2 4">
        <text>L-methionyl-[protein] + [thioredoxin]-disulfide + H2O = L-methionyl-(S)-S-oxide-[protein] + [thioredoxin]-dithiol</text>
        <dbReference type="Rhea" id="RHEA:14217"/>
        <dbReference type="Rhea" id="RHEA-COMP:10698"/>
        <dbReference type="Rhea" id="RHEA-COMP:10700"/>
        <dbReference type="Rhea" id="RHEA-COMP:12313"/>
        <dbReference type="Rhea" id="RHEA-COMP:12315"/>
        <dbReference type="ChEBI" id="CHEBI:15377"/>
        <dbReference type="ChEBI" id="CHEBI:16044"/>
        <dbReference type="ChEBI" id="CHEBI:29950"/>
        <dbReference type="ChEBI" id="CHEBI:44120"/>
        <dbReference type="ChEBI" id="CHEBI:50058"/>
        <dbReference type="EC" id="1.8.4.11"/>
    </reaction>
</comment>
<dbReference type="Pfam" id="PF01625">
    <property type="entry name" value="PMSR"/>
    <property type="match status" value="1"/>
</dbReference>
<evidence type="ECO:0000256" key="4">
    <source>
        <dbReference type="HAMAP-Rule" id="MF_01401"/>
    </source>
</evidence>
<evidence type="ECO:0000313" key="8">
    <source>
        <dbReference type="EMBL" id="HBQ47370.1"/>
    </source>
</evidence>
<dbReference type="PANTHER" id="PTHR43774">
    <property type="entry name" value="PEPTIDE METHIONINE SULFOXIDE REDUCTASE"/>
    <property type="match status" value="1"/>
</dbReference>
<evidence type="ECO:0000256" key="2">
    <source>
        <dbReference type="ARBA" id="ARBA00047806"/>
    </source>
</evidence>
<feature type="active site" evidence="4">
    <location>
        <position position="50"/>
    </location>
</feature>
<dbReference type="RefSeq" id="WP_035547144.1">
    <property type="nucleotide sequence ID" value="NZ_AWFH01000001.1"/>
</dbReference>
<protein>
    <recommendedName>
        <fullName evidence="4">Peptide methionine sulfoxide reductase MsrA</fullName>
        <shortName evidence="4">Protein-methionine-S-oxide reductase</shortName>
        <ecNumber evidence="4">1.8.4.11</ecNumber>
    </recommendedName>
    <alternativeName>
        <fullName evidence="4">Peptide-methionine (S)-S-oxide reductase</fullName>
        <shortName evidence="4">Peptide Met(O) reductase</shortName>
    </alternativeName>
</protein>
<gene>
    <name evidence="4 7" type="primary">msrA</name>
    <name evidence="7" type="ORF">DCG65_13135</name>
    <name evidence="8" type="ORF">DD728_00555</name>
    <name evidence="9" type="ORF">HY36_01155</name>
</gene>
<dbReference type="InterPro" id="IPR036509">
    <property type="entry name" value="Met_Sox_Rdtase_MsrA_sf"/>
</dbReference>
<comment type="catalytic activity">
    <reaction evidence="3 4">
        <text>[thioredoxin]-disulfide + L-methionine + H2O = L-methionine (S)-S-oxide + [thioredoxin]-dithiol</text>
        <dbReference type="Rhea" id="RHEA:19993"/>
        <dbReference type="Rhea" id="RHEA-COMP:10698"/>
        <dbReference type="Rhea" id="RHEA-COMP:10700"/>
        <dbReference type="ChEBI" id="CHEBI:15377"/>
        <dbReference type="ChEBI" id="CHEBI:29950"/>
        <dbReference type="ChEBI" id="CHEBI:50058"/>
        <dbReference type="ChEBI" id="CHEBI:57844"/>
        <dbReference type="ChEBI" id="CHEBI:58772"/>
        <dbReference type="EC" id="1.8.4.11"/>
    </reaction>
</comment>
<dbReference type="EMBL" id="AWFH01000001">
    <property type="protein sequence ID" value="KCZ65011.1"/>
    <property type="molecule type" value="Genomic_DNA"/>
</dbReference>
<feature type="chain" id="PRO_5044537707" description="Peptide methionine sulfoxide reductase MsrA" evidence="5">
    <location>
        <begin position="29"/>
        <end position="217"/>
    </location>
</feature>
<keyword evidence="5" id="KW-0732">Signal</keyword>
<evidence type="ECO:0000259" key="6">
    <source>
        <dbReference type="Pfam" id="PF01625"/>
    </source>
</evidence>
<dbReference type="AlphaFoldDB" id="A0A059EBD7"/>
<dbReference type="GO" id="GO:0008113">
    <property type="term" value="F:peptide-methionine (S)-S-oxide reductase activity"/>
    <property type="evidence" value="ECO:0007669"/>
    <property type="project" value="UniProtKB-UniRule"/>
</dbReference>
<feature type="domain" description="Peptide methionine sulphoxide reductase MsrA" evidence="6">
    <location>
        <begin position="43"/>
        <end position="194"/>
    </location>
</feature>
<evidence type="ECO:0000256" key="3">
    <source>
        <dbReference type="ARBA" id="ARBA00048782"/>
    </source>
</evidence>
<sequence>MRLPSAPTLTVAAGLAAMALAFFSNAGAENQPVSEPSAKRLSTAIFAGGCFWCVEADFDKVEGVFDTVSGYTGGELANPTYEQVSKENTGHYEAVKVTYDPDVVSYETLVDFFFRHVDPTDPYGQFCDKGDSYRTAVFVATADERAIAEAEIAEIEESEILKDPVVTPVLQASTFWPAEGYHQNYYKKNPLKYRYYRASCGRDGRVKDLWGSSASDH</sequence>
<dbReference type="SUPFAM" id="SSF55068">
    <property type="entry name" value="Peptide methionine sulfoxide reductase"/>
    <property type="match status" value="1"/>
</dbReference>
<dbReference type="Gene3D" id="3.30.1060.10">
    <property type="entry name" value="Peptide methionine sulphoxide reductase MsrA"/>
    <property type="match status" value="1"/>
</dbReference>
<dbReference type="EMBL" id="DOGS01000016">
    <property type="protein sequence ID" value="HBQ47370.1"/>
    <property type="molecule type" value="Genomic_DNA"/>
</dbReference>
<dbReference type="eggNOG" id="COG0225">
    <property type="taxonomic scope" value="Bacteria"/>
</dbReference>
<dbReference type="PANTHER" id="PTHR43774:SF1">
    <property type="entry name" value="PEPTIDE METHIONINE SULFOXIDE REDUCTASE MSRA 2"/>
    <property type="match status" value="1"/>
</dbReference>
<keyword evidence="10" id="KW-1185">Reference proteome</keyword>
<keyword evidence="1 4" id="KW-0560">Oxidoreductase</keyword>
<feature type="signal peptide" evidence="5">
    <location>
        <begin position="1"/>
        <end position="28"/>
    </location>
</feature>
<accession>A0A059EBD7</accession>
<dbReference type="OrthoDB" id="4174719at2"/>
<dbReference type="STRING" id="1280948.HY36_01155"/>
<comment type="caution">
    <text evidence="9">The sequence shown here is derived from an EMBL/GenBank/DDBJ whole genome shotgun (WGS) entry which is preliminary data.</text>
</comment>
<dbReference type="Proteomes" id="UP000259173">
    <property type="component" value="Unassembled WGS sequence"/>
</dbReference>
<evidence type="ECO:0000313" key="11">
    <source>
        <dbReference type="Proteomes" id="UP000259173"/>
    </source>
</evidence>
<evidence type="ECO:0000313" key="9">
    <source>
        <dbReference type="EMBL" id="KCZ65011.1"/>
    </source>
</evidence>
<dbReference type="NCBIfam" id="TIGR00401">
    <property type="entry name" value="msrA"/>
    <property type="match status" value="1"/>
</dbReference>
<evidence type="ECO:0000256" key="1">
    <source>
        <dbReference type="ARBA" id="ARBA00023002"/>
    </source>
</evidence>
<evidence type="ECO:0000313" key="10">
    <source>
        <dbReference type="Proteomes" id="UP000024547"/>
    </source>
</evidence>
<dbReference type="Proteomes" id="UP000024547">
    <property type="component" value="Unassembled WGS sequence"/>
</dbReference>